<dbReference type="PROSITE" id="PS51257">
    <property type="entry name" value="PROKAR_LIPOPROTEIN"/>
    <property type="match status" value="1"/>
</dbReference>
<sequence>MRFKLLSKGLLALIFISVFSIITSCKDEEGTEPKNEEPEVIDIPRNGLVAFYPFNGNANDESGVGDSANGSFSGTPNPLESIPDRYGNPNSAYKFEETNSIEVINFNKVQILGDFSLSGWVKCVASGEFISTSRHYLEFDQTTNEVIARISEDATNSLYLKEIISNPGEWHFICSVWDEANQTGKLYVDGNLAVQENATLSVKNTTSDDILFGVFNFSGAIDDIAIYNEALTAAEVKSLYNQTVTK</sequence>
<accession>A0ABT3RM99</accession>
<feature type="domain" description="LamG-like jellyroll fold" evidence="4">
    <location>
        <begin position="113"/>
        <end position="234"/>
    </location>
</feature>
<gene>
    <name evidence="5" type="ORF">OO013_02320</name>
</gene>
<dbReference type="Proteomes" id="UP001209885">
    <property type="component" value="Unassembled WGS sequence"/>
</dbReference>
<comment type="caution">
    <text evidence="5">The sequence shown here is derived from an EMBL/GenBank/DDBJ whole genome shotgun (WGS) entry which is preliminary data.</text>
</comment>
<dbReference type="InterPro" id="IPR013320">
    <property type="entry name" value="ConA-like_dom_sf"/>
</dbReference>
<keyword evidence="1 3" id="KW-0732">Signal</keyword>
<reference evidence="5 6" key="1">
    <citation type="submission" date="2022-11" db="EMBL/GenBank/DDBJ databases">
        <title>The characterization of three novel Bacteroidetes species and genomic analysis of their roles in tidal elemental geochemical cycles.</title>
        <authorList>
            <person name="Ma K."/>
        </authorList>
    </citation>
    <scope>NUCLEOTIDE SEQUENCE [LARGE SCALE GENOMIC DNA]</scope>
    <source>
        <strain evidence="5 6">M17</strain>
    </source>
</reference>
<keyword evidence="6" id="KW-1185">Reference proteome</keyword>
<evidence type="ECO:0000259" key="4">
    <source>
        <dbReference type="SMART" id="SM00560"/>
    </source>
</evidence>
<protein>
    <submittedName>
        <fullName evidence="5">LamG domain-containing protein</fullName>
    </submittedName>
</protein>
<dbReference type="Gene3D" id="2.60.120.200">
    <property type="match status" value="1"/>
</dbReference>
<evidence type="ECO:0000256" key="1">
    <source>
        <dbReference type="ARBA" id="ARBA00022729"/>
    </source>
</evidence>
<dbReference type="InterPro" id="IPR006558">
    <property type="entry name" value="LamG-like"/>
</dbReference>
<evidence type="ECO:0000256" key="3">
    <source>
        <dbReference type="SAM" id="SignalP"/>
    </source>
</evidence>
<proteinExistence type="predicted"/>
<dbReference type="Pfam" id="PF13385">
    <property type="entry name" value="Laminin_G_3"/>
    <property type="match status" value="1"/>
</dbReference>
<name>A0ABT3RM99_9BACT</name>
<keyword evidence="2" id="KW-1015">Disulfide bond</keyword>
<evidence type="ECO:0000256" key="2">
    <source>
        <dbReference type="ARBA" id="ARBA00023157"/>
    </source>
</evidence>
<dbReference type="SMART" id="SM00560">
    <property type="entry name" value="LamGL"/>
    <property type="match status" value="1"/>
</dbReference>
<feature type="signal peptide" evidence="3">
    <location>
        <begin position="1"/>
        <end position="20"/>
    </location>
</feature>
<feature type="chain" id="PRO_5046389335" evidence="3">
    <location>
        <begin position="21"/>
        <end position="246"/>
    </location>
</feature>
<organism evidence="5 6">
    <name type="scientific">Mangrovivirga halotolerans</name>
    <dbReference type="NCBI Taxonomy" id="2993936"/>
    <lineage>
        <taxon>Bacteria</taxon>
        <taxon>Pseudomonadati</taxon>
        <taxon>Bacteroidota</taxon>
        <taxon>Cytophagia</taxon>
        <taxon>Cytophagales</taxon>
        <taxon>Mangrovivirgaceae</taxon>
        <taxon>Mangrovivirga</taxon>
    </lineage>
</organism>
<evidence type="ECO:0000313" key="6">
    <source>
        <dbReference type="Proteomes" id="UP001209885"/>
    </source>
</evidence>
<evidence type="ECO:0000313" key="5">
    <source>
        <dbReference type="EMBL" id="MCX2742680.1"/>
    </source>
</evidence>
<dbReference type="SUPFAM" id="SSF49899">
    <property type="entry name" value="Concanavalin A-like lectins/glucanases"/>
    <property type="match status" value="1"/>
</dbReference>
<dbReference type="EMBL" id="JAPFQN010000002">
    <property type="protein sequence ID" value="MCX2742680.1"/>
    <property type="molecule type" value="Genomic_DNA"/>
</dbReference>
<dbReference type="RefSeq" id="WP_266054970.1">
    <property type="nucleotide sequence ID" value="NZ_JAPFQN010000002.1"/>
</dbReference>